<evidence type="ECO:0000259" key="6">
    <source>
        <dbReference type="Pfam" id="PF04542"/>
    </source>
</evidence>
<feature type="compositionally biased region" description="Low complexity" evidence="5">
    <location>
        <begin position="264"/>
        <end position="314"/>
    </location>
</feature>
<dbReference type="PANTHER" id="PTHR43133">
    <property type="entry name" value="RNA POLYMERASE ECF-TYPE SIGMA FACTO"/>
    <property type="match status" value="1"/>
</dbReference>
<dbReference type="GO" id="GO:0016987">
    <property type="term" value="F:sigma factor activity"/>
    <property type="evidence" value="ECO:0007669"/>
    <property type="project" value="UniProtKB-KW"/>
</dbReference>
<dbReference type="InterPro" id="IPR039425">
    <property type="entry name" value="RNA_pol_sigma-70-like"/>
</dbReference>
<feature type="region of interest" description="Disordered" evidence="5">
    <location>
        <begin position="175"/>
        <end position="324"/>
    </location>
</feature>
<evidence type="ECO:0000313" key="8">
    <source>
        <dbReference type="Proteomes" id="UP000627984"/>
    </source>
</evidence>
<proteinExistence type="predicted"/>
<keyword evidence="2" id="KW-0731">Sigma factor</keyword>
<evidence type="ECO:0000313" key="7">
    <source>
        <dbReference type="EMBL" id="GGK52108.1"/>
    </source>
</evidence>
<dbReference type="Pfam" id="PF04542">
    <property type="entry name" value="Sigma70_r2"/>
    <property type="match status" value="1"/>
</dbReference>
<comment type="caution">
    <text evidence="7">The sequence shown here is derived from an EMBL/GenBank/DDBJ whole genome shotgun (WGS) entry which is preliminary data.</text>
</comment>
<accession>A0AA37F2T3</accession>
<evidence type="ECO:0000256" key="5">
    <source>
        <dbReference type="SAM" id="MobiDB-lite"/>
    </source>
</evidence>
<dbReference type="EMBL" id="BMQD01000002">
    <property type="protein sequence ID" value="GGK52108.1"/>
    <property type="molecule type" value="Genomic_DNA"/>
</dbReference>
<dbReference type="InterPro" id="IPR007627">
    <property type="entry name" value="RNA_pol_sigma70_r2"/>
</dbReference>
<dbReference type="InterPro" id="IPR013325">
    <property type="entry name" value="RNA_pol_sigma_r2"/>
</dbReference>
<protein>
    <recommendedName>
        <fullName evidence="6">RNA polymerase sigma-70 region 2 domain-containing protein</fullName>
    </recommendedName>
</protein>
<gene>
    <name evidence="7" type="ORF">GCM10010126_09510</name>
</gene>
<reference evidence="7" key="2">
    <citation type="submission" date="2022-09" db="EMBL/GenBank/DDBJ databases">
        <authorList>
            <person name="Sun Q."/>
            <person name="Ohkuma M."/>
        </authorList>
    </citation>
    <scope>NUCLEOTIDE SEQUENCE</scope>
    <source>
        <strain evidence="7">JCM 3093</strain>
    </source>
</reference>
<evidence type="ECO:0000256" key="1">
    <source>
        <dbReference type="ARBA" id="ARBA00023015"/>
    </source>
</evidence>
<dbReference type="Proteomes" id="UP000627984">
    <property type="component" value="Unassembled WGS sequence"/>
</dbReference>
<name>A0AA37F2T3_9ACTN</name>
<reference evidence="7" key="1">
    <citation type="journal article" date="2014" name="Int. J. Syst. Evol. Microbiol.">
        <title>Complete genome sequence of Corynebacterium casei LMG S-19264T (=DSM 44701T), isolated from a smear-ripened cheese.</title>
        <authorList>
            <consortium name="US DOE Joint Genome Institute (JGI-PGF)"/>
            <person name="Walter F."/>
            <person name="Albersmeier A."/>
            <person name="Kalinowski J."/>
            <person name="Ruckert C."/>
        </authorList>
    </citation>
    <scope>NUCLEOTIDE SEQUENCE</scope>
    <source>
        <strain evidence="7">JCM 3093</strain>
    </source>
</reference>
<evidence type="ECO:0000256" key="4">
    <source>
        <dbReference type="ARBA" id="ARBA00023163"/>
    </source>
</evidence>
<evidence type="ECO:0000256" key="3">
    <source>
        <dbReference type="ARBA" id="ARBA00023125"/>
    </source>
</evidence>
<dbReference type="Gene3D" id="1.10.1740.10">
    <property type="match status" value="1"/>
</dbReference>
<organism evidence="7 8">
    <name type="scientific">Planomonospora parontospora</name>
    <dbReference type="NCBI Taxonomy" id="58119"/>
    <lineage>
        <taxon>Bacteria</taxon>
        <taxon>Bacillati</taxon>
        <taxon>Actinomycetota</taxon>
        <taxon>Actinomycetes</taxon>
        <taxon>Streptosporangiales</taxon>
        <taxon>Streptosporangiaceae</taxon>
        <taxon>Planomonospora</taxon>
    </lineage>
</organism>
<dbReference type="SUPFAM" id="SSF88946">
    <property type="entry name" value="Sigma2 domain of RNA polymerase sigma factors"/>
    <property type="match status" value="1"/>
</dbReference>
<dbReference type="AlphaFoldDB" id="A0AA37F2T3"/>
<evidence type="ECO:0000256" key="2">
    <source>
        <dbReference type="ARBA" id="ARBA00023082"/>
    </source>
</evidence>
<feature type="domain" description="RNA polymerase sigma-70 region 2" evidence="6">
    <location>
        <begin position="24"/>
        <end position="89"/>
    </location>
</feature>
<keyword evidence="1" id="KW-0805">Transcription regulation</keyword>
<dbReference type="PANTHER" id="PTHR43133:SF8">
    <property type="entry name" value="RNA POLYMERASE SIGMA FACTOR HI_1459-RELATED"/>
    <property type="match status" value="1"/>
</dbReference>
<sequence>MLYDGRVPTEETGLPNPHERFTALYTTYQARVYGYAASRAGRQLAEEVVSETFLMAWRRLDDIPDHAQLPWLLRFARNILRDGFRQTARRESLEAELRTWLEEAADAGDHATERVAVLTPSRANQELFDLAGRIEKLPAGGGAYWREAAVDDGHLFSGGYTLTVVDRRETWQPRDPADPVLMRPWRGSARPATAADERRWRAAGSPARVKGYRETGSRAVRCRSPPNRRTAGTPCGRTPREPIPTRRSASSPWRIWRRCPPSRPSSGSGSAPTTRPGTGAVSRSLSRSSSPSPRISWACRSAPPSAPRSSASWPVCRPPRSWAR</sequence>
<keyword evidence="4" id="KW-0804">Transcription</keyword>
<dbReference type="GO" id="GO:0003677">
    <property type="term" value="F:DNA binding"/>
    <property type="evidence" value="ECO:0007669"/>
    <property type="project" value="UniProtKB-KW"/>
</dbReference>
<keyword evidence="3" id="KW-0238">DNA-binding</keyword>
<dbReference type="GO" id="GO:0006352">
    <property type="term" value="P:DNA-templated transcription initiation"/>
    <property type="evidence" value="ECO:0007669"/>
    <property type="project" value="InterPro"/>
</dbReference>